<evidence type="ECO:0000313" key="4">
    <source>
        <dbReference type="Proteomes" id="UP000231553"/>
    </source>
</evidence>
<proteinExistence type="predicted"/>
<dbReference type="Proteomes" id="UP000231553">
    <property type="component" value="Unassembled WGS sequence"/>
</dbReference>
<name>A0A2M8J1Y1_9RHOB</name>
<gene>
    <name evidence="3" type="ORF">CVM52_10435</name>
</gene>
<dbReference type="InterPro" id="IPR036508">
    <property type="entry name" value="Chitin-bd_dom_sf"/>
</dbReference>
<dbReference type="SUPFAM" id="SSF57625">
    <property type="entry name" value="Invertebrate chitin-binding proteins"/>
    <property type="match status" value="1"/>
</dbReference>
<keyword evidence="4" id="KW-1185">Reference proteome</keyword>
<evidence type="ECO:0000259" key="2">
    <source>
        <dbReference type="Pfam" id="PF01607"/>
    </source>
</evidence>
<dbReference type="Pfam" id="PF01607">
    <property type="entry name" value="CBM_14"/>
    <property type="match status" value="1"/>
</dbReference>
<evidence type="ECO:0000256" key="1">
    <source>
        <dbReference type="SAM" id="SignalP"/>
    </source>
</evidence>
<dbReference type="InterPro" id="IPR002557">
    <property type="entry name" value="Chitin-bd_dom"/>
</dbReference>
<feature type="signal peptide" evidence="1">
    <location>
        <begin position="1"/>
        <end position="21"/>
    </location>
</feature>
<dbReference type="EMBL" id="PGTB01000031">
    <property type="protein sequence ID" value="PJE36786.1"/>
    <property type="molecule type" value="Genomic_DNA"/>
</dbReference>
<dbReference type="RefSeq" id="WP_100162446.1">
    <property type="nucleotide sequence ID" value="NZ_PGTB01000031.1"/>
</dbReference>
<comment type="caution">
    <text evidence="3">The sequence shown here is derived from an EMBL/GenBank/DDBJ whole genome shotgun (WGS) entry which is preliminary data.</text>
</comment>
<keyword evidence="1" id="KW-0732">Signal</keyword>
<dbReference type="AlphaFoldDB" id="A0A2M8J1Y1"/>
<sequence>MTLKTALAALTLTLVPAVGFAMCSGHETQAQSCAEGSVWDAASQSCVKQATS</sequence>
<dbReference type="GO" id="GO:0005576">
    <property type="term" value="C:extracellular region"/>
    <property type="evidence" value="ECO:0007669"/>
    <property type="project" value="InterPro"/>
</dbReference>
<organism evidence="3 4">
    <name type="scientific">Pseudooceanicola lipolyticus</name>
    <dbReference type="NCBI Taxonomy" id="2029104"/>
    <lineage>
        <taxon>Bacteria</taxon>
        <taxon>Pseudomonadati</taxon>
        <taxon>Pseudomonadota</taxon>
        <taxon>Alphaproteobacteria</taxon>
        <taxon>Rhodobacterales</taxon>
        <taxon>Paracoccaceae</taxon>
        <taxon>Pseudooceanicola</taxon>
    </lineage>
</organism>
<keyword evidence="3" id="KW-0456">Lyase</keyword>
<feature type="chain" id="PRO_5014876554" evidence="1">
    <location>
        <begin position="22"/>
        <end position="52"/>
    </location>
</feature>
<feature type="domain" description="Chitin-binding type-2" evidence="2">
    <location>
        <begin position="20"/>
        <end position="50"/>
    </location>
</feature>
<dbReference type="GO" id="GO:0016829">
    <property type="term" value="F:lyase activity"/>
    <property type="evidence" value="ECO:0007669"/>
    <property type="project" value="UniProtKB-KW"/>
</dbReference>
<evidence type="ECO:0000313" key="3">
    <source>
        <dbReference type="EMBL" id="PJE36786.1"/>
    </source>
</evidence>
<accession>A0A2M8J1Y1</accession>
<reference evidence="3 4" key="1">
    <citation type="journal article" date="2018" name="Int. J. Syst. Evol. Microbiol.">
        <title>Pseudooceanicola lipolyticus sp. nov., a marine alphaproteobacterium, reclassification of Oceanicola flagellatus as Pseudooceanicola flagellatus comb. nov. and emended description of the genus Pseudooceanicola.</title>
        <authorList>
            <person name="Huang M.-M."/>
            <person name="Guo L.-L."/>
            <person name="Wu Y.-H."/>
            <person name="Lai Q.-L."/>
            <person name="Shao Z.-Z."/>
            <person name="Wang C.-S."/>
            <person name="Wu M."/>
            <person name="Xu X.-W."/>
        </authorList>
    </citation>
    <scope>NUCLEOTIDE SEQUENCE [LARGE SCALE GENOMIC DNA]</scope>
    <source>
        <strain evidence="3 4">157</strain>
    </source>
</reference>
<protein>
    <submittedName>
        <fullName evidence="3">Adenylosuccinate lyase</fullName>
    </submittedName>
</protein>
<dbReference type="GO" id="GO:0008061">
    <property type="term" value="F:chitin binding"/>
    <property type="evidence" value="ECO:0007669"/>
    <property type="project" value="InterPro"/>
</dbReference>
<dbReference type="OrthoDB" id="7875269at2"/>